<evidence type="ECO:0000256" key="3">
    <source>
        <dbReference type="ARBA" id="ARBA00022777"/>
    </source>
</evidence>
<dbReference type="Proteomes" id="UP000273145">
    <property type="component" value="Chromosome"/>
</dbReference>
<accession>A0A3S8RWP8</accession>
<dbReference type="PROSITE" id="PS00109">
    <property type="entry name" value="PROTEIN_KINASE_TYR"/>
    <property type="match status" value="1"/>
</dbReference>
<dbReference type="OrthoDB" id="9762169at2"/>
<keyword evidence="1" id="KW-0808">Transferase</keyword>
<dbReference type="InterPro" id="IPR045269">
    <property type="entry name" value="Atg1-like"/>
</dbReference>
<dbReference type="PANTHER" id="PTHR24348:SF22">
    <property type="entry name" value="NON-SPECIFIC SERINE_THREONINE PROTEIN KINASE"/>
    <property type="match status" value="1"/>
</dbReference>
<dbReference type="Gene3D" id="1.10.510.10">
    <property type="entry name" value="Transferase(Phosphotransferase) domain 1"/>
    <property type="match status" value="1"/>
</dbReference>
<dbReference type="EMBL" id="CP034248">
    <property type="protein sequence ID" value="AZK47501.1"/>
    <property type="molecule type" value="Genomic_DNA"/>
</dbReference>
<evidence type="ECO:0000256" key="2">
    <source>
        <dbReference type="ARBA" id="ARBA00022741"/>
    </source>
</evidence>
<organism evidence="7 8">
    <name type="scientific">Paenibacillus lentus</name>
    <dbReference type="NCBI Taxonomy" id="1338368"/>
    <lineage>
        <taxon>Bacteria</taxon>
        <taxon>Bacillati</taxon>
        <taxon>Bacillota</taxon>
        <taxon>Bacilli</taxon>
        <taxon>Bacillales</taxon>
        <taxon>Paenibacillaceae</taxon>
        <taxon>Paenibacillus</taxon>
    </lineage>
</organism>
<keyword evidence="2 5" id="KW-0547">Nucleotide-binding</keyword>
<dbReference type="InterPro" id="IPR017441">
    <property type="entry name" value="Protein_kinase_ATP_BS"/>
</dbReference>
<gene>
    <name evidence="7" type="ORF">EIM92_16200</name>
</gene>
<name>A0A3S8RWP8_9BACL</name>
<keyword evidence="3 7" id="KW-0418">Kinase</keyword>
<evidence type="ECO:0000259" key="6">
    <source>
        <dbReference type="PROSITE" id="PS50011"/>
    </source>
</evidence>
<dbReference type="InterPro" id="IPR008266">
    <property type="entry name" value="Tyr_kinase_AS"/>
</dbReference>
<dbReference type="InterPro" id="IPR000719">
    <property type="entry name" value="Prot_kinase_dom"/>
</dbReference>
<dbReference type="GO" id="GO:0005776">
    <property type="term" value="C:autophagosome"/>
    <property type="evidence" value="ECO:0007669"/>
    <property type="project" value="TreeGrafter"/>
</dbReference>
<keyword evidence="4 5" id="KW-0067">ATP-binding</keyword>
<dbReference type="AlphaFoldDB" id="A0A3S8RWP8"/>
<dbReference type="GO" id="GO:0004713">
    <property type="term" value="F:protein tyrosine kinase activity"/>
    <property type="evidence" value="ECO:0007669"/>
    <property type="project" value="InterPro"/>
</dbReference>
<proteinExistence type="predicted"/>
<reference evidence="7 8" key="1">
    <citation type="submission" date="2018-11" db="EMBL/GenBank/DDBJ databases">
        <title>Genome sequencing of Paenibacillus lentus DSM25539(T).</title>
        <authorList>
            <person name="Kook J.-K."/>
            <person name="Park S.-N."/>
            <person name="Lim Y.K."/>
        </authorList>
    </citation>
    <scope>NUCLEOTIDE SEQUENCE [LARGE SCALE GENOMIC DNA]</scope>
    <source>
        <strain evidence="7 8">DSM 25539</strain>
    </source>
</reference>
<dbReference type="GO" id="GO:0005829">
    <property type="term" value="C:cytosol"/>
    <property type="evidence" value="ECO:0007669"/>
    <property type="project" value="TreeGrafter"/>
</dbReference>
<dbReference type="SMART" id="SM00219">
    <property type="entry name" value="TyrKc"/>
    <property type="match status" value="1"/>
</dbReference>
<dbReference type="PANTHER" id="PTHR24348">
    <property type="entry name" value="SERINE/THREONINE-PROTEIN KINASE UNC-51-RELATED"/>
    <property type="match status" value="1"/>
</dbReference>
<evidence type="ECO:0000256" key="5">
    <source>
        <dbReference type="PROSITE-ProRule" id="PRU10141"/>
    </source>
</evidence>
<sequence>MKPMDLYAHNDSVALMKRQLRDVEESFSFYNSRIYEEYYSSVPHKDQRLLFSVWHYELNELLRFLFSKFRGNGHYNAEPSRKLLDIIKMIGSLKTVSKTTEFEFHLDPSYDELLKKSKNFLQPTNGSPIPDDLEEIDLIDHRNIFHLKHSVSVPSNPSKAYPLIFVGEGSYAKVHKYRDETYDLWIAKKQAFDNLNATELQRFRNEYDDLKQLDSPYIVKAYEYDDQTTSYTMEFIGLTLDEYIRKWNDRLLIKQRIVLIKQLFRAFSYIHSKGFLHRDIAYSNILVKQHDDGSVILKIADFGLAKHPHIRLTRPRTDFKGSLNDSNLRIIGFENYEVRHEVFSLAFIICYILTGKKELSAIKDDGVIQFFETATNPDLNRRFNNVKEMDETFQLLTPRILNLTSRKL</sequence>
<dbReference type="Pfam" id="PF00069">
    <property type="entry name" value="Pkinase"/>
    <property type="match status" value="1"/>
</dbReference>
<evidence type="ECO:0000256" key="4">
    <source>
        <dbReference type="ARBA" id="ARBA00022840"/>
    </source>
</evidence>
<evidence type="ECO:0000256" key="1">
    <source>
        <dbReference type="ARBA" id="ARBA00022679"/>
    </source>
</evidence>
<dbReference type="SUPFAM" id="SSF56112">
    <property type="entry name" value="Protein kinase-like (PK-like)"/>
    <property type="match status" value="1"/>
</dbReference>
<evidence type="ECO:0000313" key="7">
    <source>
        <dbReference type="EMBL" id="AZK47501.1"/>
    </source>
</evidence>
<keyword evidence="8" id="KW-1185">Reference proteome</keyword>
<dbReference type="GO" id="GO:0016020">
    <property type="term" value="C:membrane"/>
    <property type="evidence" value="ECO:0007669"/>
    <property type="project" value="TreeGrafter"/>
</dbReference>
<dbReference type="GO" id="GO:0004674">
    <property type="term" value="F:protein serine/threonine kinase activity"/>
    <property type="evidence" value="ECO:0007669"/>
    <property type="project" value="InterPro"/>
</dbReference>
<evidence type="ECO:0000313" key="8">
    <source>
        <dbReference type="Proteomes" id="UP000273145"/>
    </source>
</evidence>
<feature type="domain" description="Protein kinase" evidence="6">
    <location>
        <begin position="160"/>
        <end position="408"/>
    </location>
</feature>
<dbReference type="GO" id="GO:0000407">
    <property type="term" value="C:phagophore assembly site"/>
    <property type="evidence" value="ECO:0007669"/>
    <property type="project" value="TreeGrafter"/>
</dbReference>
<feature type="binding site" evidence="5">
    <location>
        <position position="189"/>
    </location>
    <ligand>
        <name>ATP</name>
        <dbReference type="ChEBI" id="CHEBI:30616"/>
    </ligand>
</feature>
<dbReference type="GO" id="GO:0005524">
    <property type="term" value="F:ATP binding"/>
    <property type="evidence" value="ECO:0007669"/>
    <property type="project" value="UniProtKB-UniRule"/>
</dbReference>
<dbReference type="InterPro" id="IPR011009">
    <property type="entry name" value="Kinase-like_dom_sf"/>
</dbReference>
<protein>
    <submittedName>
        <fullName evidence="7">Protein kinase family protein</fullName>
    </submittedName>
</protein>
<dbReference type="KEGG" id="plen:EIM92_16200"/>
<dbReference type="PROSITE" id="PS50011">
    <property type="entry name" value="PROTEIN_KINASE_DOM"/>
    <property type="match status" value="1"/>
</dbReference>
<dbReference type="PROSITE" id="PS00107">
    <property type="entry name" value="PROTEIN_KINASE_ATP"/>
    <property type="match status" value="1"/>
</dbReference>
<dbReference type="InterPro" id="IPR020635">
    <property type="entry name" value="Tyr_kinase_cat_dom"/>
</dbReference>